<organism evidence="2 3">
    <name type="scientific">Actinoplanes palleronii</name>
    <dbReference type="NCBI Taxonomy" id="113570"/>
    <lineage>
        <taxon>Bacteria</taxon>
        <taxon>Bacillati</taxon>
        <taxon>Actinomycetota</taxon>
        <taxon>Actinomycetes</taxon>
        <taxon>Micromonosporales</taxon>
        <taxon>Micromonosporaceae</taxon>
        <taxon>Actinoplanes</taxon>
    </lineage>
</organism>
<reference evidence="2 3" key="1">
    <citation type="submission" date="2021-01" db="EMBL/GenBank/DDBJ databases">
        <title>Whole genome shotgun sequence of Actinoplanes palleronii NBRC 14916.</title>
        <authorList>
            <person name="Komaki H."/>
            <person name="Tamura T."/>
        </authorList>
    </citation>
    <scope>NUCLEOTIDE SEQUENCE [LARGE SCALE GENOMIC DNA]</scope>
    <source>
        <strain evidence="2 3">NBRC 14916</strain>
    </source>
</reference>
<evidence type="ECO:0000313" key="2">
    <source>
        <dbReference type="EMBL" id="GIE73287.1"/>
    </source>
</evidence>
<sequence length="555" mass="61012">MIIGGVSGTEPAGSTAERPLLLGGYAAKTCPRAVHNRHDRTVPRQFGPVAPELQQLFDLGNTFESEVLGAWAGLNLPGYADLSDLDDDKPMHIGATIGAMRAGASVIVGGRLPDDLPGHRTGKPDLLIRAAEGGYHPADIKAHRVLTKGLDARVSPLHAPSLAAAVRLEDAREHADERDLIQLAHYWRMLAACGHQAAEPWGAIVGTDGAQLVWYDLRLPRFITFSRTSGKAKRSALERYDHEHDFRVRVAAVARQRRGRPDDPEPLVEPVGHAECTTCEWAPVCVDELPPADLSGELRGALSVREYLALRESGIRTIEGLASSDPDDLLAGAYGREVGHLPQRRHRLRKAAVSAQLARDGLLLRIKDGPLPVVPRADVEIDIDAEWGADDRVYLWGLLVTSGGASRYEAFFEPAVTDEARLTEQCLARLDTLAVEAEEQGRSLLVYHYTHPERTRAARFTPVPRGAAQPERWVDLHRLVKDGVESRAGLGLKVIAVHGAGFHWRDDDPGGRQSQDWHRAAREGDRQAARRLLDYNEDDVRANLAVRDWLTASYR</sequence>
<dbReference type="NCBIfam" id="TIGR03491">
    <property type="entry name" value="TM0106 family RecB-like putative nuclease"/>
    <property type="match status" value="1"/>
</dbReference>
<dbReference type="Proteomes" id="UP000624709">
    <property type="component" value="Unassembled WGS sequence"/>
</dbReference>
<comment type="caution">
    <text evidence="2">The sequence shown here is derived from an EMBL/GenBank/DDBJ whole genome shotgun (WGS) entry which is preliminary data.</text>
</comment>
<evidence type="ECO:0000259" key="1">
    <source>
        <dbReference type="Pfam" id="PF13482"/>
    </source>
</evidence>
<accession>A0ABQ4BRK0</accession>
<dbReference type="EMBL" id="BOMS01000169">
    <property type="protein sequence ID" value="GIE73287.1"/>
    <property type="molecule type" value="Genomic_DNA"/>
</dbReference>
<name>A0ABQ4BRK0_9ACTN</name>
<evidence type="ECO:0000313" key="3">
    <source>
        <dbReference type="Proteomes" id="UP000624709"/>
    </source>
</evidence>
<proteinExistence type="predicted"/>
<dbReference type="Pfam" id="PF13482">
    <property type="entry name" value="RNase_H_2"/>
    <property type="match status" value="1"/>
</dbReference>
<protein>
    <submittedName>
        <fullName evidence="2">Recombinase RecB</fullName>
    </submittedName>
</protein>
<keyword evidence="3" id="KW-1185">Reference proteome</keyword>
<dbReference type="RefSeq" id="WP_203830902.1">
    <property type="nucleotide sequence ID" value="NZ_BAAATY010000062.1"/>
</dbReference>
<gene>
    <name evidence="2" type="ORF">Apa02nite_093950</name>
</gene>
<dbReference type="InterPro" id="IPR038720">
    <property type="entry name" value="YprB_RNase_H-like_dom"/>
</dbReference>
<feature type="domain" description="YprB ribonuclease H-like" evidence="1">
    <location>
        <begin position="383"/>
        <end position="550"/>
    </location>
</feature>
<dbReference type="InterPro" id="IPR019993">
    <property type="entry name" value="RecB_nuclease_TM0106_put"/>
</dbReference>